<comment type="caution">
    <text evidence="2">The sequence shown here is derived from an EMBL/GenBank/DDBJ whole genome shotgun (WGS) entry which is preliminary data.</text>
</comment>
<protein>
    <submittedName>
        <fullName evidence="2">Uncharacterized protein</fullName>
    </submittedName>
</protein>
<evidence type="ECO:0000256" key="1">
    <source>
        <dbReference type="SAM" id="MobiDB-lite"/>
    </source>
</evidence>
<gene>
    <name evidence="2" type="ORF">FHR38_001797</name>
</gene>
<organism evidence="2 3">
    <name type="scientific">Micromonospora polyrhachis</name>
    <dbReference type="NCBI Taxonomy" id="1282883"/>
    <lineage>
        <taxon>Bacteria</taxon>
        <taxon>Bacillati</taxon>
        <taxon>Actinomycetota</taxon>
        <taxon>Actinomycetes</taxon>
        <taxon>Micromonosporales</taxon>
        <taxon>Micromonosporaceae</taxon>
        <taxon>Micromonospora</taxon>
    </lineage>
</organism>
<reference evidence="2 3" key="1">
    <citation type="submission" date="2020-08" db="EMBL/GenBank/DDBJ databases">
        <title>Sequencing the genomes of 1000 actinobacteria strains.</title>
        <authorList>
            <person name="Klenk H.-P."/>
        </authorList>
    </citation>
    <scope>NUCLEOTIDE SEQUENCE [LARGE SCALE GENOMIC DNA]</scope>
    <source>
        <strain evidence="2 3">DSM 45886</strain>
    </source>
</reference>
<dbReference type="RefSeq" id="WP_184534219.1">
    <property type="nucleotide sequence ID" value="NZ_JACHJW010000001.1"/>
</dbReference>
<dbReference type="EMBL" id="JACHJW010000001">
    <property type="protein sequence ID" value="MBB4958064.1"/>
    <property type="molecule type" value="Genomic_DNA"/>
</dbReference>
<keyword evidence="3" id="KW-1185">Reference proteome</keyword>
<evidence type="ECO:0000313" key="2">
    <source>
        <dbReference type="EMBL" id="MBB4958064.1"/>
    </source>
</evidence>
<accession>A0A7W7SNJ7</accession>
<feature type="region of interest" description="Disordered" evidence="1">
    <location>
        <begin position="46"/>
        <end position="73"/>
    </location>
</feature>
<proteinExistence type="predicted"/>
<sequence>MTTSDDHTWTIRSRHRTSTGIVSYQSCHCGLWRITHGTESVLAHHAGAGQPGMTTRRWAPESSPYPAVRRPRK</sequence>
<evidence type="ECO:0000313" key="3">
    <source>
        <dbReference type="Proteomes" id="UP000578819"/>
    </source>
</evidence>
<dbReference type="AlphaFoldDB" id="A0A7W7SNJ7"/>
<dbReference type="Proteomes" id="UP000578819">
    <property type="component" value="Unassembled WGS sequence"/>
</dbReference>
<name>A0A7W7SNJ7_9ACTN</name>